<keyword evidence="1" id="KW-0732">Signal</keyword>
<feature type="signal peptide" evidence="1">
    <location>
        <begin position="1"/>
        <end position="24"/>
    </location>
</feature>
<evidence type="ECO:0000313" key="2">
    <source>
        <dbReference type="EMBL" id="TCU10511.1"/>
    </source>
</evidence>
<dbReference type="EMBL" id="SMBH01000020">
    <property type="protein sequence ID" value="TCU10511.1"/>
    <property type="molecule type" value="Genomic_DNA"/>
</dbReference>
<reference evidence="2 3" key="1">
    <citation type="submission" date="2019-03" db="EMBL/GenBank/DDBJ databases">
        <title>Genomic Encyclopedia of Type Strains, Phase IV (KMG-V): Genome sequencing to study the core and pangenomes of soil and plant-associated prokaryotes.</title>
        <authorList>
            <person name="Whitman W."/>
        </authorList>
    </citation>
    <scope>NUCLEOTIDE SEQUENCE [LARGE SCALE GENOMIC DNA]</scope>
    <source>
        <strain evidence="2 3">Hc14</strain>
    </source>
</reference>
<accession>A0A4R3PTK9</accession>
<evidence type="ECO:0000256" key="1">
    <source>
        <dbReference type="SAM" id="SignalP"/>
    </source>
</evidence>
<feature type="chain" id="PRO_5020696799" evidence="1">
    <location>
        <begin position="25"/>
        <end position="171"/>
    </location>
</feature>
<protein>
    <submittedName>
        <fullName evidence="2">Uncharacterized protein DUF992</fullName>
    </submittedName>
</protein>
<dbReference type="RefSeq" id="WP_132567790.1">
    <property type="nucleotide sequence ID" value="NZ_SMBH01000020.1"/>
</dbReference>
<dbReference type="PROSITE" id="PS51257">
    <property type="entry name" value="PROKAR_LIPOPROTEIN"/>
    <property type="match status" value="1"/>
</dbReference>
<name>A0A4R3PTK9_RHISU</name>
<evidence type="ECO:0000313" key="3">
    <source>
        <dbReference type="Proteomes" id="UP000294576"/>
    </source>
</evidence>
<gene>
    <name evidence="2" type="ORF">EV132_1206</name>
</gene>
<dbReference type="Pfam" id="PF06186">
    <property type="entry name" value="DUF992"/>
    <property type="match status" value="1"/>
</dbReference>
<proteinExistence type="predicted"/>
<dbReference type="AlphaFoldDB" id="A0A4R3PTK9"/>
<sequence length="171" mass="17096">MKKTIAMIVAAASLAQACVTAATAADVMRTYQEPDVRGGVKIGFLTCDIGGGFGYVLGSAKEADCVFTSSAGQEISDHYTGDIRKLGIDLGFTTRSRLAWAVFAPTAGYHRGSLGGLYVGAAAEATLGAGVGANVLVGGTAGSIHLQPLSVTGQLGLNIAAAGASMTLTPA</sequence>
<organism evidence="2 3">
    <name type="scientific">Rhizobium sullae</name>
    <name type="common">Rhizobium hedysari</name>
    <dbReference type="NCBI Taxonomy" id="50338"/>
    <lineage>
        <taxon>Bacteria</taxon>
        <taxon>Pseudomonadati</taxon>
        <taxon>Pseudomonadota</taxon>
        <taxon>Alphaproteobacteria</taxon>
        <taxon>Hyphomicrobiales</taxon>
        <taxon>Rhizobiaceae</taxon>
        <taxon>Rhizobium/Agrobacterium group</taxon>
        <taxon>Rhizobium</taxon>
    </lineage>
</organism>
<dbReference type="Proteomes" id="UP000294576">
    <property type="component" value="Unassembled WGS sequence"/>
</dbReference>
<dbReference type="InterPro" id="IPR009333">
    <property type="entry name" value="DUF992"/>
</dbReference>
<comment type="caution">
    <text evidence="2">The sequence shown here is derived from an EMBL/GenBank/DDBJ whole genome shotgun (WGS) entry which is preliminary data.</text>
</comment>